<feature type="compositionally biased region" description="Polar residues" evidence="1">
    <location>
        <begin position="278"/>
        <end position="292"/>
    </location>
</feature>
<feature type="chain" id="PRO_5014117287" evidence="3">
    <location>
        <begin position="23"/>
        <end position="292"/>
    </location>
</feature>
<feature type="region of interest" description="Disordered" evidence="1">
    <location>
        <begin position="266"/>
        <end position="292"/>
    </location>
</feature>
<dbReference type="KEGG" id="alim:106514423"/>
<dbReference type="STRING" id="52670.A0A2I4AUH1"/>
<evidence type="ECO:0000256" key="2">
    <source>
        <dbReference type="SAM" id="Phobius"/>
    </source>
</evidence>
<dbReference type="OrthoDB" id="10070083at2759"/>
<organism evidence="4 5">
    <name type="scientific">Austrofundulus limnaeus</name>
    <name type="common">Annual killifish</name>
    <dbReference type="NCBI Taxonomy" id="52670"/>
    <lineage>
        <taxon>Eukaryota</taxon>
        <taxon>Metazoa</taxon>
        <taxon>Chordata</taxon>
        <taxon>Craniata</taxon>
        <taxon>Vertebrata</taxon>
        <taxon>Euteleostomi</taxon>
        <taxon>Actinopterygii</taxon>
        <taxon>Neopterygii</taxon>
        <taxon>Teleostei</taxon>
        <taxon>Neoteleostei</taxon>
        <taxon>Acanthomorphata</taxon>
        <taxon>Ovalentaria</taxon>
        <taxon>Atherinomorphae</taxon>
        <taxon>Cyprinodontiformes</taxon>
        <taxon>Rivulidae</taxon>
        <taxon>Austrofundulus</taxon>
    </lineage>
</organism>
<reference evidence="5" key="1">
    <citation type="submission" date="2025-08" db="UniProtKB">
        <authorList>
            <consortium name="RefSeq"/>
        </authorList>
    </citation>
    <scope>IDENTIFICATION</scope>
    <source>
        <strain evidence="5">Quisiro</strain>
        <tissue evidence="5">Liver</tissue>
    </source>
</reference>
<name>A0A2I4AUH1_AUSLI</name>
<keyword evidence="4" id="KW-1185">Reference proteome</keyword>
<dbReference type="InParanoid" id="A0A2I4AUH1"/>
<keyword evidence="3" id="KW-0732">Signal</keyword>
<dbReference type="AlphaFoldDB" id="A0A2I4AUH1"/>
<evidence type="ECO:0000313" key="4">
    <source>
        <dbReference type="Proteomes" id="UP000192220"/>
    </source>
</evidence>
<evidence type="ECO:0000313" key="5">
    <source>
        <dbReference type="RefSeq" id="XP_013859134.1"/>
    </source>
</evidence>
<dbReference type="Proteomes" id="UP000192220">
    <property type="component" value="Unplaced"/>
</dbReference>
<dbReference type="PANTHER" id="PTHR16209">
    <property type="entry name" value="VESICULAR, OVEREXPRESSED IN CANCER, PROSURVIVAL PROTEIN 1"/>
    <property type="match status" value="1"/>
</dbReference>
<feature type="signal peptide" evidence="3">
    <location>
        <begin position="1"/>
        <end position="22"/>
    </location>
</feature>
<feature type="transmembrane region" description="Helical" evidence="2">
    <location>
        <begin position="55"/>
        <end position="73"/>
    </location>
</feature>
<dbReference type="InterPro" id="IPR021684">
    <property type="entry name" value="WBP1-like"/>
</dbReference>
<keyword evidence="2" id="KW-0472">Membrane</keyword>
<proteinExistence type="predicted"/>
<dbReference type="Pfam" id="PF11669">
    <property type="entry name" value="WBP-1"/>
    <property type="match status" value="1"/>
</dbReference>
<sequence>MSQKALGSIVGLLCTGTCFVQGKEFCFGVNNEQYRCEMGYCCGETECCTYYYELWWFWLVWTLIIMLSCCCAYRHRRVKMRLQQEQRQREISLMAYQGASSSFISPPPLNLRFWNDCKLPDYEEVVGHPPTPPPPYSENPPEPTPALVPQINPPDSASVPEILPEPAPRVESQGSDSSPDQEEATPPARGQCRAEENVEALLLAAAAVEEEEDEELITRRRHVTGDSGIEVCVCQLDVDEGSGLEEEGDEDRQVCGAASRDCCSGHQQETFRQKESSSELPGQNTSTGDNMV</sequence>
<dbReference type="CTD" id="23559"/>
<feature type="compositionally biased region" description="Pro residues" evidence="1">
    <location>
        <begin position="129"/>
        <end position="146"/>
    </location>
</feature>
<evidence type="ECO:0000256" key="1">
    <source>
        <dbReference type="SAM" id="MobiDB-lite"/>
    </source>
</evidence>
<accession>A0A2I4AUH1</accession>
<feature type="region of interest" description="Disordered" evidence="1">
    <location>
        <begin position="125"/>
        <end position="196"/>
    </location>
</feature>
<gene>
    <name evidence="5" type="primary">wbp1</name>
</gene>
<keyword evidence="2" id="KW-1133">Transmembrane helix</keyword>
<dbReference type="InterPro" id="IPR051994">
    <property type="entry name" value="WW_domain-binding"/>
</dbReference>
<keyword evidence="2" id="KW-0812">Transmembrane</keyword>
<protein>
    <submittedName>
        <fullName evidence="5">WW domain-binding protein 1</fullName>
    </submittedName>
</protein>
<dbReference type="PANTHER" id="PTHR16209:SF7">
    <property type="entry name" value="WW DOMAIN BINDING PROTEIN 1 ISOFORM X1"/>
    <property type="match status" value="1"/>
</dbReference>
<dbReference type="RefSeq" id="XP_013859134.1">
    <property type="nucleotide sequence ID" value="XM_014003680.1"/>
</dbReference>
<evidence type="ECO:0000256" key="3">
    <source>
        <dbReference type="SAM" id="SignalP"/>
    </source>
</evidence>
<dbReference type="FunCoup" id="A0A2I4AUH1">
    <property type="interactions" value="646"/>
</dbReference>